<evidence type="ECO:0000313" key="6">
    <source>
        <dbReference type="EMBL" id="SFF02175.1"/>
    </source>
</evidence>
<name>A0A1I2FAD9_9ACTN</name>
<keyword evidence="7" id="KW-1185">Reference proteome</keyword>
<keyword evidence="1" id="KW-0285">Flavoprotein</keyword>
<dbReference type="PANTHER" id="PTHR42847">
    <property type="entry name" value="ALKANESULFONATE MONOOXYGENASE"/>
    <property type="match status" value="1"/>
</dbReference>
<dbReference type="EMBL" id="FONV01000005">
    <property type="protein sequence ID" value="SFF02175.1"/>
    <property type="molecule type" value="Genomic_DNA"/>
</dbReference>
<dbReference type="STRING" id="35752.SAMN05421541_105239"/>
<dbReference type="InterPro" id="IPR036661">
    <property type="entry name" value="Luciferase-like_sf"/>
</dbReference>
<dbReference type="Gene3D" id="3.20.20.30">
    <property type="entry name" value="Luciferase-like domain"/>
    <property type="match status" value="1"/>
</dbReference>
<dbReference type="Proteomes" id="UP000199645">
    <property type="component" value="Unassembled WGS sequence"/>
</dbReference>
<evidence type="ECO:0000256" key="1">
    <source>
        <dbReference type="ARBA" id="ARBA00022630"/>
    </source>
</evidence>
<reference evidence="6 7" key="1">
    <citation type="submission" date="2016-10" db="EMBL/GenBank/DDBJ databases">
        <authorList>
            <person name="de Groot N.N."/>
        </authorList>
    </citation>
    <scope>NUCLEOTIDE SEQUENCE [LARGE SCALE GENOMIC DNA]</scope>
    <source>
        <strain evidence="6 7">DSM 43019</strain>
    </source>
</reference>
<feature type="domain" description="Luciferase-like" evidence="5">
    <location>
        <begin position="1"/>
        <end position="232"/>
    </location>
</feature>
<organism evidence="6 7">
    <name type="scientific">Actinoplanes philippinensis</name>
    <dbReference type="NCBI Taxonomy" id="35752"/>
    <lineage>
        <taxon>Bacteria</taxon>
        <taxon>Bacillati</taxon>
        <taxon>Actinomycetota</taxon>
        <taxon>Actinomycetes</taxon>
        <taxon>Micromonosporales</taxon>
        <taxon>Micromonosporaceae</taxon>
        <taxon>Actinoplanes</taxon>
    </lineage>
</organism>
<dbReference type="Pfam" id="PF00296">
    <property type="entry name" value="Bac_luciferase"/>
    <property type="match status" value="1"/>
</dbReference>
<evidence type="ECO:0000256" key="4">
    <source>
        <dbReference type="ARBA" id="ARBA00023033"/>
    </source>
</evidence>
<dbReference type="PANTHER" id="PTHR42847:SF4">
    <property type="entry name" value="ALKANESULFONATE MONOOXYGENASE-RELATED"/>
    <property type="match status" value="1"/>
</dbReference>
<dbReference type="SUPFAM" id="SSF51679">
    <property type="entry name" value="Bacterial luciferase-like"/>
    <property type="match status" value="1"/>
</dbReference>
<dbReference type="InterPro" id="IPR011251">
    <property type="entry name" value="Luciferase-like_dom"/>
</dbReference>
<evidence type="ECO:0000259" key="5">
    <source>
        <dbReference type="Pfam" id="PF00296"/>
    </source>
</evidence>
<dbReference type="GO" id="GO:0046306">
    <property type="term" value="P:alkanesulfonate catabolic process"/>
    <property type="evidence" value="ECO:0007669"/>
    <property type="project" value="TreeGrafter"/>
</dbReference>
<protein>
    <submittedName>
        <fullName evidence="6">Luciferase-like monooxygenase</fullName>
    </submittedName>
</protein>
<proteinExistence type="predicted"/>
<sequence length="292" mass="32340">MRIGIVILPDQRWAVASRRWRLADEYGFDHAWTYDHLGWRDLIAGPWFDSVPTLTAAALVTSRIRLGTYVATPNFRHPVHFAREATALDDISAGRLILGLGAGGIGFDSAVLGQPELTPRARVDRFAEFLELFDTILRQPATTWSGDWFSAVDARSIPGPVQQPRPPFVVAANGPRALRLAARHGDGWVTTGPQHVDNAELWWKEVAVLGDRFTATLEAAGRPLDSVDRYLNLDTSPIFSMSSVEAFTDAVGRARELGFTDVITHWPRESSWYAGDETVLEAVAGELPRLRL</sequence>
<accession>A0A1I2FAD9</accession>
<dbReference type="InterPro" id="IPR050172">
    <property type="entry name" value="SsuD_RutA_monooxygenase"/>
</dbReference>
<dbReference type="GO" id="GO:0008726">
    <property type="term" value="F:alkanesulfonate monooxygenase activity"/>
    <property type="evidence" value="ECO:0007669"/>
    <property type="project" value="TreeGrafter"/>
</dbReference>
<gene>
    <name evidence="6" type="ORF">SAMN05421541_105239</name>
</gene>
<evidence type="ECO:0000313" key="7">
    <source>
        <dbReference type="Proteomes" id="UP000199645"/>
    </source>
</evidence>
<dbReference type="OrthoDB" id="7374740at2"/>
<keyword evidence="2" id="KW-0288">FMN</keyword>
<keyword evidence="3" id="KW-0560">Oxidoreductase</keyword>
<keyword evidence="4 6" id="KW-0503">Monooxygenase</keyword>
<dbReference type="AlphaFoldDB" id="A0A1I2FAD9"/>
<evidence type="ECO:0000256" key="3">
    <source>
        <dbReference type="ARBA" id="ARBA00023002"/>
    </source>
</evidence>
<evidence type="ECO:0000256" key="2">
    <source>
        <dbReference type="ARBA" id="ARBA00022643"/>
    </source>
</evidence>
<dbReference type="RefSeq" id="WP_093614158.1">
    <property type="nucleotide sequence ID" value="NZ_BOMT01000036.1"/>
</dbReference>